<gene>
    <name evidence="1" type="ORF">S01H1_58721</name>
</gene>
<protein>
    <submittedName>
        <fullName evidence="1">Uncharacterized protein</fullName>
    </submittedName>
</protein>
<evidence type="ECO:0000313" key="1">
    <source>
        <dbReference type="EMBL" id="GAG21812.1"/>
    </source>
</evidence>
<organism evidence="1">
    <name type="scientific">marine sediment metagenome</name>
    <dbReference type="NCBI Taxonomy" id="412755"/>
    <lineage>
        <taxon>unclassified sequences</taxon>
        <taxon>metagenomes</taxon>
        <taxon>ecological metagenomes</taxon>
    </lineage>
</organism>
<feature type="non-terminal residue" evidence="1">
    <location>
        <position position="46"/>
    </location>
</feature>
<name>X0WF42_9ZZZZ</name>
<comment type="caution">
    <text evidence="1">The sequence shown here is derived from an EMBL/GenBank/DDBJ whole genome shotgun (WGS) entry which is preliminary data.</text>
</comment>
<reference evidence="1" key="1">
    <citation type="journal article" date="2014" name="Front. Microbiol.">
        <title>High frequency of phylogenetically diverse reductive dehalogenase-homologous genes in deep subseafloor sedimentary metagenomes.</title>
        <authorList>
            <person name="Kawai M."/>
            <person name="Futagami T."/>
            <person name="Toyoda A."/>
            <person name="Takaki Y."/>
            <person name="Nishi S."/>
            <person name="Hori S."/>
            <person name="Arai W."/>
            <person name="Tsubouchi T."/>
            <person name="Morono Y."/>
            <person name="Uchiyama I."/>
            <person name="Ito T."/>
            <person name="Fujiyama A."/>
            <person name="Inagaki F."/>
            <person name="Takami H."/>
        </authorList>
    </citation>
    <scope>NUCLEOTIDE SEQUENCE</scope>
    <source>
        <strain evidence="1">Expedition CK06-06</strain>
    </source>
</reference>
<dbReference type="AlphaFoldDB" id="X0WF42"/>
<accession>X0WF42</accession>
<dbReference type="EMBL" id="BARS01038367">
    <property type="protein sequence ID" value="GAG21812.1"/>
    <property type="molecule type" value="Genomic_DNA"/>
</dbReference>
<sequence>MIELPKGVGDVRIVEHDLLDNFYSTGWKLLGLLNESVVEDISEEVL</sequence>
<proteinExistence type="predicted"/>